<name>A0A0P0M2B9_PHOVU</name>
<dbReference type="PATRIC" id="fig|821.40.peg.2368"/>
<accession>A0A0P0M2B9</accession>
<dbReference type="Proteomes" id="UP000061587">
    <property type="component" value="Chromosome"/>
</dbReference>
<dbReference type="EMBL" id="CP013020">
    <property type="protein sequence ID" value="ALK84580.1"/>
    <property type="molecule type" value="Genomic_DNA"/>
</dbReference>
<evidence type="ECO:0000313" key="1">
    <source>
        <dbReference type="EMBL" id="ALK84580.1"/>
    </source>
</evidence>
<gene>
    <name evidence="1" type="ORF">BvMPK_1978</name>
</gene>
<dbReference type="SUPFAM" id="SSF53756">
    <property type="entry name" value="UDP-Glycosyltransferase/glycogen phosphorylase"/>
    <property type="match status" value="1"/>
</dbReference>
<sequence length="280" mass="32183">MCSYDCLDPLFAFMTMKKVSYIGIYYYIYLYEWADLSIKQRILKSIIFWKMAHNKSIKKICICNDSSSAAFFNRKYQTMKFDRISDPYVSITLTLPDFRKDNAVKEDAIVLSHIGVLSERKGTLNILKAIKEMSVVDRNQFVFVFAGKIDLDIKDEFYRLAAECSEKYRLIIKDYFCSYEEISAICKSSNVLLIPYLNNSQSSGVLGYAAQFNVPVFSPSSNMLGKIVRKSKLGYISSDVEILGIKTFLESCLLNKLMTIDDQEYLKLNTVNSFLNTLLN</sequence>
<protein>
    <recommendedName>
        <fullName evidence="3">Glycosyltransferase</fullName>
    </recommendedName>
</protein>
<evidence type="ECO:0000313" key="2">
    <source>
        <dbReference type="Proteomes" id="UP000061587"/>
    </source>
</evidence>
<reference evidence="1 2" key="2">
    <citation type="journal article" date="2016" name="Genome Biol. Evol.">
        <title>Extensive mobilome-driven genome diversification in mouse gut-associated Bacteroides vulgatus mpk.</title>
        <authorList>
            <person name="Lange A."/>
            <person name="Beier S."/>
            <person name="Steimle A."/>
            <person name="Autenrieth I.B."/>
            <person name="Huson D.H."/>
            <person name="Frick J.S."/>
        </authorList>
    </citation>
    <scope>NUCLEOTIDE SEQUENCE [LARGE SCALE GENOMIC DNA]</scope>
    <source>
        <strain evidence="2">mpk</strain>
    </source>
</reference>
<proteinExistence type="predicted"/>
<reference evidence="2" key="1">
    <citation type="submission" date="2015-10" db="EMBL/GenBank/DDBJ databases">
        <title>Extensive mobilome-driven genome diversification in gut-associated Bacteroides vulgatus mpk.</title>
        <authorList>
            <person name="Beier S."/>
            <person name="Lange A."/>
            <person name="Huson D.H."/>
            <person name="Frick J.-S."/>
            <person name="Autenrieth I.B."/>
        </authorList>
    </citation>
    <scope>NUCLEOTIDE SEQUENCE [LARGE SCALE GENOMIC DNA]</scope>
    <source>
        <strain evidence="2">mpk</strain>
    </source>
</reference>
<dbReference type="Gene3D" id="3.40.50.2000">
    <property type="entry name" value="Glycogen Phosphorylase B"/>
    <property type="match status" value="1"/>
</dbReference>
<evidence type="ECO:0008006" key="3">
    <source>
        <dbReference type="Google" id="ProtNLM"/>
    </source>
</evidence>
<organism evidence="1 2">
    <name type="scientific">Phocaeicola vulgatus</name>
    <name type="common">Bacteroides vulgatus</name>
    <dbReference type="NCBI Taxonomy" id="821"/>
    <lineage>
        <taxon>Bacteria</taxon>
        <taxon>Pseudomonadati</taxon>
        <taxon>Bacteroidota</taxon>
        <taxon>Bacteroidia</taxon>
        <taxon>Bacteroidales</taxon>
        <taxon>Bacteroidaceae</taxon>
        <taxon>Phocaeicola</taxon>
    </lineage>
</organism>
<dbReference type="AlphaFoldDB" id="A0A0P0M2B9"/>